<dbReference type="InterPro" id="IPR036390">
    <property type="entry name" value="WH_DNA-bd_sf"/>
</dbReference>
<dbReference type="PROSITE" id="PS50949">
    <property type="entry name" value="HTH_GNTR"/>
    <property type="match status" value="1"/>
</dbReference>
<reference evidence="6 7" key="1">
    <citation type="submission" date="2020-08" db="EMBL/GenBank/DDBJ databases">
        <title>Functional genomics of gut bacteria from endangered species of beetles.</title>
        <authorList>
            <person name="Carlos-Shanley C."/>
        </authorList>
    </citation>
    <scope>NUCLEOTIDE SEQUENCE [LARGE SCALE GENOMIC DNA]</scope>
    <source>
        <strain evidence="6 7">S00239</strain>
    </source>
</reference>
<feature type="domain" description="HTH gntR-type" evidence="5">
    <location>
        <begin position="23"/>
        <end position="90"/>
    </location>
</feature>
<dbReference type="EMBL" id="JACHLP010000010">
    <property type="protein sequence ID" value="MBB4845541.1"/>
    <property type="molecule type" value="Genomic_DNA"/>
</dbReference>
<name>A0A840LCU0_9BURK</name>
<dbReference type="RefSeq" id="WP_184303637.1">
    <property type="nucleotide sequence ID" value="NZ_JACHLP010000010.1"/>
</dbReference>
<dbReference type="PANTHER" id="PTHR43537">
    <property type="entry name" value="TRANSCRIPTIONAL REGULATOR, GNTR FAMILY"/>
    <property type="match status" value="1"/>
</dbReference>
<evidence type="ECO:0000256" key="2">
    <source>
        <dbReference type="ARBA" id="ARBA00023125"/>
    </source>
</evidence>
<organism evidence="6 7">
    <name type="scientific">Roseateles oligotrophus</name>
    <dbReference type="NCBI Taxonomy" id="1769250"/>
    <lineage>
        <taxon>Bacteria</taxon>
        <taxon>Pseudomonadati</taxon>
        <taxon>Pseudomonadota</taxon>
        <taxon>Betaproteobacteria</taxon>
        <taxon>Burkholderiales</taxon>
        <taxon>Sphaerotilaceae</taxon>
        <taxon>Roseateles</taxon>
    </lineage>
</organism>
<protein>
    <submittedName>
        <fullName evidence="6">DNA-binding GntR family transcriptional regulator</fullName>
    </submittedName>
</protein>
<dbReference type="PANTHER" id="PTHR43537:SF45">
    <property type="entry name" value="GNTR FAMILY REGULATORY PROTEIN"/>
    <property type="match status" value="1"/>
</dbReference>
<dbReference type="SUPFAM" id="SSF48008">
    <property type="entry name" value="GntR ligand-binding domain-like"/>
    <property type="match status" value="1"/>
</dbReference>
<dbReference type="GO" id="GO:0003700">
    <property type="term" value="F:DNA-binding transcription factor activity"/>
    <property type="evidence" value="ECO:0007669"/>
    <property type="project" value="InterPro"/>
</dbReference>
<comment type="caution">
    <text evidence="6">The sequence shown here is derived from an EMBL/GenBank/DDBJ whole genome shotgun (WGS) entry which is preliminary data.</text>
</comment>
<evidence type="ECO:0000256" key="1">
    <source>
        <dbReference type="ARBA" id="ARBA00023015"/>
    </source>
</evidence>
<dbReference type="Gene3D" id="1.10.10.10">
    <property type="entry name" value="Winged helix-like DNA-binding domain superfamily/Winged helix DNA-binding domain"/>
    <property type="match status" value="1"/>
</dbReference>
<keyword evidence="2 6" id="KW-0238">DNA-binding</keyword>
<evidence type="ECO:0000259" key="5">
    <source>
        <dbReference type="PROSITE" id="PS50949"/>
    </source>
</evidence>
<dbReference type="SUPFAM" id="SSF46785">
    <property type="entry name" value="Winged helix' DNA-binding domain"/>
    <property type="match status" value="1"/>
</dbReference>
<dbReference type="SMART" id="SM00345">
    <property type="entry name" value="HTH_GNTR"/>
    <property type="match status" value="1"/>
</dbReference>
<dbReference type="Pfam" id="PF00392">
    <property type="entry name" value="GntR"/>
    <property type="match status" value="1"/>
</dbReference>
<dbReference type="AlphaFoldDB" id="A0A840LCU0"/>
<accession>A0A840LCU0</accession>
<feature type="region of interest" description="Disordered" evidence="4">
    <location>
        <begin position="1"/>
        <end position="21"/>
    </location>
</feature>
<keyword evidence="7" id="KW-1185">Reference proteome</keyword>
<dbReference type="InterPro" id="IPR000524">
    <property type="entry name" value="Tscrpt_reg_HTH_GntR"/>
</dbReference>
<dbReference type="InterPro" id="IPR008920">
    <property type="entry name" value="TF_FadR/GntR_C"/>
</dbReference>
<dbReference type="GO" id="GO:0003677">
    <property type="term" value="F:DNA binding"/>
    <property type="evidence" value="ECO:0007669"/>
    <property type="project" value="UniProtKB-KW"/>
</dbReference>
<dbReference type="InterPro" id="IPR011711">
    <property type="entry name" value="GntR_C"/>
</dbReference>
<keyword evidence="3" id="KW-0804">Transcription</keyword>
<evidence type="ECO:0000256" key="3">
    <source>
        <dbReference type="ARBA" id="ARBA00023163"/>
    </source>
</evidence>
<dbReference type="Proteomes" id="UP000562027">
    <property type="component" value="Unassembled WGS sequence"/>
</dbReference>
<dbReference type="Pfam" id="PF07729">
    <property type="entry name" value="FCD"/>
    <property type="match status" value="1"/>
</dbReference>
<evidence type="ECO:0000313" key="7">
    <source>
        <dbReference type="Proteomes" id="UP000562027"/>
    </source>
</evidence>
<sequence>MSKKSLTQVREDESGEAADAGRRRYADQAYDALESMIATLRLKPGAPIVEAQLIALTGLGRTPTREALMRLVSCGLITQQPRRGLQVSEIRLAEHLDLIEARRALERLIAATAARRAAPHQREELLACAEAMAAAAASGELHGYMAADQALDRVIHAACRNPAAVAAVIPMAIQCRRFWYAYQHQGDLALGAQLHLALAQAIAQGEPDAAALASEALMDYLRGFAQAVIA</sequence>
<gene>
    <name evidence="6" type="ORF">HNP55_004093</name>
</gene>
<dbReference type="Gene3D" id="1.20.120.530">
    <property type="entry name" value="GntR ligand-binding domain-like"/>
    <property type="match status" value="1"/>
</dbReference>
<keyword evidence="1" id="KW-0805">Transcription regulation</keyword>
<dbReference type="SMART" id="SM00895">
    <property type="entry name" value="FCD"/>
    <property type="match status" value="1"/>
</dbReference>
<evidence type="ECO:0000256" key="4">
    <source>
        <dbReference type="SAM" id="MobiDB-lite"/>
    </source>
</evidence>
<proteinExistence type="predicted"/>
<evidence type="ECO:0000313" key="6">
    <source>
        <dbReference type="EMBL" id="MBB4845541.1"/>
    </source>
</evidence>
<dbReference type="InterPro" id="IPR036388">
    <property type="entry name" value="WH-like_DNA-bd_sf"/>
</dbReference>